<evidence type="ECO:0000313" key="1">
    <source>
        <dbReference type="EMBL" id="CDQ12077.1"/>
    </source>
</evidence>
<proteinExistence type="predicted"/>
<evidence type="ECO:0000313" key="2">
    <source>
        <dbReference type="EMBL" id="SMH64796.1"/>
    </source>
</evidence>
<accession>A0A060UTZ7</accession>
<organism evidence="1">
    <name type="scientific">Acidithiobacillus ferrivorans</name>
    <dbReference type="NCBI Taxonomy" id="160808"/>
    <lineage>
        <taxon>Bacteria</taxon>
        <taxon>Pseudomonadati</taxon>
        <taxon>Pseudomonadota</taxon>
        <taxon>Acidithiobacillia</taxon>
        <taxon>Acidithiobacillales</taxon>
        <taxon>Acidithiobacillaceae</taxon>
        <taxon>Acidithiobacillus</taxon>
    </lineage>
</organism>
<evidence type="ECO:0000313" key="3">
    <source>
        <dbReference type="Proteomes" id="UP000193925"/>
    </source>
</evidence>
<dbReference type="EMBL" id="CCCS020000078">
    <property type="protein sequence ID" value="CDQ12077.1"/>
    <property type="molecule type" value="Genomic_DNA"/>
</dbReference>
<dbReference type="EMBL" id="LT841305">
    <property type="protein sequence ID" value="SMH64796.1"/>
    <property type="molecule type" value="Genomic_DNA"/>
</dbReference>
<reference evidence="2 3" key="3">
    <citation type="submission" date="2017-03" db="EMBL/GenBank/DDBJ databases">
        <authorList>
            <person name="Regsiter A."/>
            <person name="William W."/>
        </authorList>
    </citation>
    <scope>NUCLEOTIDE SEQUENCE [LARGE SCALE GENOMIC DNA]</scope>
    <source>
        <strain evidence="2">PRJEB5721</strain>
    </source>
</reference>
<reference evidence="1" key="1">
    <citation type="submission" date="2014-03" db="EMBL/GenBank/DDBJ databases">
        <authorList>
            <person name="Genoscope - CEA"/>
        </authorList>
    </citation>
    <scope>NUCLEOTIDE SEQUENCE [LARGE SCALE GENOMIC DNA]</scope>
    <source>
        <strain evidence="1">CF27</strain>
    </source>
</reference>
<dbReference type="AlphaFoldDB" id="A0A060UTZ7"/>
<name>A0A060UTZ7_9PROT</name>
<reference evidence="1" key="2">
    <citation type="submission" date="2014-07" db="EMBL/GenBank/DDBJ databases">
        <title>Initial genome analysis of the psychrotolerant acidophile Acidithiobacillus ferrivorans CF27: insights into iron and sulfur oxidation pathways and into biofilm formation.</title>
        <authorList>
            <person name="Talla E."/>
            <person name="Hedrich S."/>
            <person name="Mangenot S."/>
            <person name="Ji B."/>
            <person name="Johnson D.B."/>
            <person name="Barbe V."/>
            <person name="Bonnefoy V."/>
        </authorList>
    </citation>
    <scope>NUCLEOTIDE SEQUENCE [LARGE SCALE GENOMIC DNA]</scope>
    <source>
        <strain evidence="1">CF27</strain>
    </source>
</reference>
<dbReference type="Proteomes" id="UP000193925">
    <property type="component" value="Chromosome AFERRI"/>
</dbReference>
<keyword evidence="3" id="KW-1185">Reference proteome</keyword>
<gene>
    <name evidence="2" type="ORF">AFERRI_10830</name>
    <name evidence="1" type="ORF">AFERRI_80026</name>
</gene>
<sequence>MRRCRRKRIFAGSWFHAITDSVVYNHDPLARRKHRVCASLRNRNLRTTGDLHNYPFAGSSTGRDESTTELARDAAGFANYFYCGRPHNNARPHNAGRVSRAVVHRQPGDRVEQRCATSECRCYYCQCCDFAFHDGISPFGSS</sequence>
<protein>
    <submittedName>
        <fullName evidence="1">Uncharacterized protein</fullName>
    </submittedName>
</protein>